<organism evidence="1 2">
    <name type="scientific">Ephemerocybe angulata</name>
    <dbReference type="NCBI Taxonomy" id="980116"/>
    <lineage>
        <taxon>Eukaryota</taxon>
        <taxon>Fungi</taxon>
        <taxon>Dikarya</taxon>
        <taxon>Basidiomycota</taxon>
        <taxon>Agaricomycotina</taxon>
        <taxon>Agaricomycetes</taxon>
        <taxon>Agaricomycetidae</taxon>
        <taxon>Agaricales</taxon>
        <taxon>Agaricineae</taxon>
        <taxon>Psathyrellaceae</taxon>
        <taxon>Ephemerocybe</taxon>
    </lineage>
</organism>
<protein>
    <submittedName>
        <fullName evidence="1">Uncharacterized protein</fullName>
    </submittedName>
</protein>
<evidence type="ECO:0000313" key="1">
    <source>
        <dbReference type="EMBL" id="KAF6754070.1"/>
    </source>
</evidence>
<gene>
    <name evidence="1" type="ORF">DFP72DRAFT_848644</name>
</gene>
<dbReference type="EMBL" id="JACGCI010000036">
    <property type="protein sequence ID" value="KAF6754070.1"/>
    <property type="molecule type" value="Genomic_DNA"/>
</dbReference>
<accession>A0A8H6M493</accession>
<comment type="caution">
    <text evidence="1">The sequence shown here is derived from an EMBL/GenBank/DDBJ whole genome shotgun (WGS) entry which is preliminary data.</text>
</comment>
<dbReference type="AlphaFoldDB" id="A0A8H6M493"/>
<sequence>MAANPDDPYAPNFNNRYSFRSAGPGNIVIWNDATNRQVGGITRSVVGGMYTATFTALGQQTQGTYRWGPTGITYSVNGGPFFQVSNFYGGNRYDFLVHESFDEHGDARLGPQFRFVLGVNPLNPSQHIYHIMKKESTGIMGTFFDEEVGKLTAVESPAKYPVIATLQLTNAIMAEYYGQRFLGLALFFSYFALIKDSSFGPLAYLALT</sequence>
<proteinExistence type="predicted"/>
<evidence type="ECO:0000313" key="2">
    <source>
        <dbReference type="Proteomes" id="UP000521943"/>
    </source>
</evidence>
<name>A0A8H6M493_9AGAR</name>
<keyword evidence="2" id="KW-1185">Reference proteome</keyword>
<dbReference type="Proteomes" id="UP000521943">
    <property type="component" value="Unassembled WGS sequence"/>
</dbReference>
<reference evidence="1 2" key="1">
    <citation type="submission" date="2020-07" db="EMBL/GenBank/DDBJ databases">
        <title>Comparative genomics of pyrophilous fungi reveals a link between fire events and developmental genes.</title>
        <authorList>
            <consortium name="DOE Joint Genome Institute"/>
            <person name="Steindorff A.S."/>
            <person name="Carver A."/>
            <person name="Calhoun S."/>
            <person name="Stillman K."/>
            <person name="Liu H."/>
            <person name="Lipzen A."/>
            <person name="Pangilinan J."/>
            <person name="Labutti K."/>
            <person name="Bruns T.D."/>
            <person name="Grigoriev I.V."/>
        </authorList>
    </citation>
    <scope>NUCLEOTIDE SEQUENCE [LARGE SCALE GENOMIC DNA]</scope>
    <source>
        <strain evidence="1 2">CBS 144469</strain>
    </source>
</reference>